<dbReference type="AlphaFoldDB" id="M1DSW4"/>
<evidence type="ECO:0000313" key="2">
    <source>
        <dbReference type="EnsemblPlants" id="PGSC0003DMT400093868"/>
    </source>
</evidence>
<dbReference type="EnsemblPlants" id="PGSC0003DMT400093868">
    <property type="protein sequence ID" value="PGSC0003DMT400093868"/>
    <property type="gene ID" value="PGSC0003DMG400043439"/>
</dbReference>
<reference evidence="2" key="2">
    <citation type="submission" date="2015-06" db="UniProtKB">
        <authorList>
            <consortium name="EnsemblPlants"/>
        </authorList>
    </citation>
    <scope>IDENTIFICATION</scope>
    <source>
        <strain evidence="2">DM1-3 516 R44</strain>
    </source>
</reference>
<name>M1DSW4_SOLTU</name>
<keyword evidence="3" id="KW-1185">Reference proteome</keyword>
<dbReference type="Proteomes" id="UP000011115">
    <property type="component" value="Unassembled WGS sequence"/>
</dbReference>
<dbReference type="InParanoid" id="M1DSW4"/>
<evidence type="ECO:0000256" key="1">
    <source>
        <dbReference type="SAM" id="MobiDB-lite"/>
    </source>
</evidence>
<dbReference type="HOGENOM" id="CLU_1279584_0_0_1"/>
<organism evidence="2 3">
    <name type="scientific">Solanum tuberosum</name>
    <name type="common">Potato</name>
    <dbReference type="NCBI Taxonomy" id="4113"/>
    <lineage>
        <taxon>Eukaryota</taxon>
        <taxon>Viridiplantae</taxon>
        <taxon>Streptophyta</taxon>
        <taxon>Embryophyta</taxon>
        <taxon>Tracheophyta</taxon>
        <taxon>Spermatophyta</taxon>
        <taxon>Magnoliopsida</taxon>
        <taxon>eudicotyledons</taxon>
        <taxon>Gunneridae</taxon>
        <taxon>Pentapetalae</taxon>
        <taxon>asterids</taxon>
        <taxon>lamiids</taxon>
        <taxon>Solanales</taxon>
        <taxon>Solanaceae</taxon>
        <taxon>Solanoideae</taxon>
        <taxon>Solaneae</taxon>
        <taxon>Solanum</taxon>
    </lineage>
</organism>
<feature type="region of interest" description="Disordered" evidence="1">
    <location>
        <begin position="1"/>
        <end position="22"/>
    </location>
</feature>
<dbReference type="PaxDb" id="4113-PGSC0003DMT400093868"/>
<accession>M1DSW4</accession>
<dbReference type="Gramene" id="PGSC0003DMT400093868">
    <property type="protein sequence ID" value="PGSC0003DMT400093868"/>
    <property type="gene ID" value="PGSC0003DMG400043439"/>
</dbReference>
<feature type="region of interest" description="Disordered" evidence="1">
    <location>
        <begin position="154"/>
        <end position="176"/>
    </location>
</feature>
<evidence type="ECO:0000313" key="3">
    <source>
        <dbReference type="Proteomes" id="UP000011115"/>
    </source>
</evidence>
<reference evidence="3" key="1">
    <citation type="journal article" date="2011" name="Nature">
        <title>Genome sequence and analysis of the tuber crop potato.</title>
        <authorList>
            <consortium name="The Potato Genome Sequencing Consortium"/>
        </authorList>
    </citation>
    <scope>NUCLEOTIDE SEQUENCE [LARGE SCALE GENOMIC DNA]</scope>
    <source>
        <strain evidence="3">cv. DM1-3 516 R44</strain>
    </source>
</reference>
<sequence>MPSSRSRGKPLTPYDPKLSRSLRGMNNQGVQVNPIEGNLGDGVELQPPRVVNENVHVHGENLLGDALRVHNPPEPILYDNYRVDFNTGESEEPILLPHLPPGNTFVMTSSLMQILTTRERSVQRSTDPLDGPWVHPRTVNGVHRSPEVLGLYSQNMKPEKKHKESSTPVLEPEEEQGKNDLITLVESKIVVVNKRIRFLENKNVVVADKWKRKRIE</sequence>
<protein>
    <submittedName>
        <fullName evidence="2">SRF-type transcription factor family protein</fullName>
    </submittedName>
</protein>
<proteinExistence type="predicted"/>